<dbReference type="EMBL" id="CAJJDP010000205">
    <property type="protein sequence ID" value="CAD8215049.1"/>
    <property type="molecule type" value="Genomic_DNA"/>
</dbReference>
<feature type="signal peptide" evidence="1">
    <location>
        <begin position="1"/>
        <end position="31"/>
    </location>
</feature>
<dbReference type="AlphaFoldDB" id="A0A8S1YM76"/>
<protein>
    <submittedName>
        <fullName evidence="2">Uncharacterized protein</fullName>
    </submittedName>
</protein>
<reference evidence="2" key="1">
    <citation type="submission" date="2021-01" db="EMBL/GenBank/DDBJ databases">
        <authorList>
            <consortium name="Genoscope - CEA"/>
            <person name="William W."/>
        </authorList>
    </citation>
    <scope>NUCLEOTIDE SEQUENCE</scope>
</reference>
<organism evidence="2 3">
    <name type="scientific">Paramecium octaurelia</name>
    <dbReference type="NCBI Taxonomy" id="43137"/>
    <lineage>
        <taxon>Eukaryota</taxon>
        <taxon>Sar</taxon>
        <taxon>Alveolata</taxon>
        <taxon>Ciliophora</taxon>
        <taxon>Intramacronucleata</taxon>
        <taxon>Oligohymenophorea</taxon>
        <taxon>Peniculida</taxon>
        <taxon>Parameciidae</taxon>
        <taxon>Paramecium</taxon>
    </lineage>
</organism>
<dbReference type="PROSITE" id="PS51257">
    <property type="entry name" value="PROKAR_LIPOPROTEIN"/>
    <property type="match status" value="1"/>
</dbReference>
<dbReference type="Proteomes" id="UP000683925">
    <property type="component" value="Unassembled WGS sequence"/>
</dbReference>
<evidence type="ECO:0000256" key="1">
    <source>
        <dbReference type="SAM" id="SignalP"/>
    </source>
</evidence>
<proteinExistence type="predicted"/>
<comment type="caution">
    <text evidence="2">The sequence shown here is derived from an EMBL/GenBank/DDBJ whole genome shotgun (WGS) entry which is preliminary data.</text>
</comment>
<keyword evidence="3" id="KW-1185">Reference proteome</keyword>
<feature type="chain" id="PRO_5035814521" evidence="1">
    <location>
        <begin position="32"/>
        <end position="119"/>
    </location>
</feature>
<evidence type="ECO:0000313" key="3">
    <source>
        <dbReference type="Proteomes" id="UP000683925"/>
    </source>
</evidence>
<sequence length="119" mass="13815">MRTINKQFKLKVFNVNIVLLLMLASLSCVQSQCIEITDQKQCNQDQRCEWNYWEPSKCQNMCSQLINQTACNQVANCKWKASSSSCLNKKMHRRIINGWLSSNCGLHLEEVKMLGLIMR</sequence>
<accession>A0A8S1YM76</accession>
<evidence type="ECO:0000313" key="2">
    <source>
        <dbReference type="EMBL" id="CAD8215049.1"/>
    </source>
</evidence>
<name>A0A8S1YM76_PAROT</name>
<gene>
    <name evidence="2" type="ORF">POCTA_138.1.T2010003</name>
</gene>
<keyword evidence="1" id="KW-0732">Signal</keyword>